<proteinExistence type="predicted"/>
<feature type="domain" description="STAS" evidence="1">
    <location>
        <begin position="22"/>
        <end position="106"/>
    </location>
</feature>
<accession>A0A4R0YKG3</accession>
<dbReference type="InterPro" id="IPR052746">
    <property type="entry name" value="MlaB_ABC_Transporter"/>
</dbReference>
<sequence length="106" mass="11124">MVNKTAKRTGEGEARRVLLPTDFRLAEVAAVKAELIDAFDAPAVQLDGGGVERVDTAALQLLVAFRREALARGLTPAWQGVSGAMRDAANLLGLAQALELPATMPA</sequence>
<reference evidence="2 3" key="1">
    <citation type="submission" date="2019-02" db="EMBL/GenBank/DDBJ databases">
        <title>Dyella amyloliquefaciens sp. nov., isolated from forest soil.</title>
        <authorList>
            <person name="Gao Z.-H."/>
            <person name="Qiu L.-H."/>
        </authorList>
    </citation>
    <scope>NUCLEOTIDE SEQUENCE [LARGE SCALE GENOMIC DNA]</scope>
    <source>
        <strain evidence="2 3">KACC 12747</strain>
    </source>
</reference>
<organism evidence="2 3">
    <name type="scientific">Dyella soli</name>
    <dbReference type="NCBI Taxonomy" id="522319"/>
    <lineage>
        <taxon>Bacteria</taxon>
        <taxon>Pseudomonadati</taxon>
        <taxon>Pseudomonadota</taxon>
        <taxon>Gammaproteobacteria</taxon>
        <taxon>Lysobacterales</taxon>
        <taxon>Rhodanobacteraceae</taxon>
        <taxon>Dyella</taxon>
    </lineage>
</organism>
<dbReference type="InterPro" id="IPR036513">
    <property type="entry name" value="STAS_dom_sf"/>
</dbReference>
<dbReference type="PANTHER" id="PTHR35849:SF2">
    <property type="entry name" value="BLR2341 PROTEIN"/>
    <property type="match status" value="1"/>
</dbReference>
<dbReference type="EMBL" id="SJTG01000005">
    <property type="protein sequence ID" value="TCI06765.1"/>
    <property type="molecule type" value="Genomic_DNA"/>
</dbReference>
<protein>
    <submittedName>
        <fullName evidence="2">STAS domain-containing protein</fullName>
    </submittedName>
</protein>
<evidence type="ECO:0000313" key="2">
    <source>
        <dbReference type="EMBL" id="TCI06765.1"/>
    </source>
</evidence>
<name>A0A4R0YKG3_9GAMM</name>
<dbReference type="InterPro" id="IPR058548">
    <property type="entry name" value="MlaB-like_STAS"/>
</dbReference>
<evidence type="ECO:0000313" key="3">
    <source>
        <dbReference type="Proteomes" id="UP000291822"/>
    </source>
</evidence>
<dbReference type="AlphaFoldDB" id="A0A4R0YKG3"/>
<dbReference type="PROSITE" id="PS50801">
    <property type="entry name" value="STAS"/>
    <property type="match status" value="1"/>
</dbReference>
<dbReference type="Gene3D" id="3.30.750.24">
    <property type="entry name" value="STAS domain"/>
    <property type="match status" value="1"/>
</dbReference>
<comment type="caution">
    <text evidence="2">The sequence shown here is derived from an EMBL/GenBank/DDBJ whole genome shotgun (WGS) entry which is preliminary data.</text>
</comment>
<dbReference type="RefSeq" id="WP_131411516.1">
    <property type="nucleotide sequence ID" value="NZ_SJTG01000005.1"/>
</dbReference>
<gene>
    <name evidence="2" type="ORF">EZM97_29475</name>
</gene>
<keyword evidence="3" id="KW-1185">Reference proteome</keyword>
<dbReference type="PANTHER" id="PTHR35849">
    <property type="entry name" value="BLR2341 PROTEIN"/>
    <property type="match status" value="1"/>
</dbReference>
<dbReference type="Proteomes" id="UP000291822">
    <property type="component" value="Unassembled WGS sequence"/>
</dbReference>
<evidence type="ECO:0000259" key="1">
    <source>
        <dbReference type="PROSITE" id="PS50801"/>
    </source>
</evidence>
<dbReference type="Pfam" id="PF13466">
    <property type="entry name" value="STAS_2"/>
    <property type="match status" value="1"/>
</dbReference>
<dbReference type="SUPFAM" id="SSF52091">
    <property type="entry name" value="SpoIIaa-like"/>
    <property type="match status" value="1"/>
</dbReference>
<dbReference type="InterPro" id="IPR002645">
    <property type="entry name" value="STAS_dom"/>
</dbReference>